<dbReference type="Proteomes" id="UP000254343">
    <property type="component" value="Unassembled WGS sequence"/>
</dbReference>
<dbReference type="OrthoDB" id="9800666at2"/>
<evidence type="ECO:0000313" key="3">
    <source>
        <dbReference type="Proteomes" id="UP000254343"/>
    </source>
</evidence>
<proteinExistence type="predicted"/>
<gene>
    <name evidence="2" type="ORF">NCTC12722_03011</name>
</gene>
<feature type="chain" id="PRO_5017086837" evidence="1">
    <location>
        <begin position="25"/>
        <end position="131"/>
    </location>
</feature>
<feature type="signal peptide" evidence="1">
    <location>
        <begin position="1"/>
        <end position="24"/>
    </location>
</feature>
<name>A0A380W9Z8_AFIFE</name>
<protein>
    <submittedName>
        <fullName evidence="2">Secreted repeat of uncharacterized function</fullName>
    </submittedName>
</protein>
<accession>A0A380W9Z8</accession>
<dbReference type="PIRSF" id="PIRSF029720">
    <property type="entry name" value="UCP029720"/>
    <property type="match status" value="1"/>
</dbReference>
<dbReference type="Pfam" id="PF03640">
    <property type="entry name" value="Lipoprotein_15"/>
    <property type="match status" value="2"/>
</dbReference>
<keyword evidence="1" id="KW-0732">Signal</keyword>
<sequence>MPTTSLKIAAALAFTAAFGTLAFAQAAAPAKTAQTSKGPALVDAKGMTLYTFDKDSAGKSACNGPCANNWPILAASTDAKASGDWTVVTRDDGSKMWAYKGKPLYTFKQDTAAGDVKGDGFLNGAWHIAKP</sequence>
<dbReference type="AlphaFoldDB" id="A0A380W9Z8"/>
<dbReference type="InterPro" id="IPR005297">
    <property type="entry name" value="Lipoprotein_repeat"/>
</dbReference>
<reference evidence="2 3" key="1">
    <citation type="submission" date="2018-06" db="EMBL/GenBank/DDBJ databases">
        <authorList>
            <consortium name="Pathogen Informatics"/>
            <person name="Doyle S."/>
        </authorList>
    </citation>
    <scope>NUCLEOTIDE SEQUENCE [LARGE SCALE GENOMIC DNA]</scope>
    <source>
        <strain evidence="2 3">NCTC12722</strain>
    </source>
</reference>
<dbReference type="PANTHER" id="PTHR39335:SF1">
    <property type="entry name" value="BLL4220 PROTEIN"/>
    <property type="match status" value="1"/>
</dbReference>
<dbReference type="EMBL" id="UIGB01000001">
    <property type="protein sequence ID" value="SUU85794.1"/>
    <property type="molecule type" value="Genomic_DNA"/>
</dbReference>
<dbReference type="PANTHER" id="PTHR39335">
    <property type="entry name" value="BLL4220 PROTEIN"/>
    <property type="match status" value="1"/>
</dbReference>
<evidence type="ECO:0000313" key="2">
    <source>
        <dbReference type="EMBL" id="SUU85794.1"/>
    </source>
</evidence>
<dbReference type="InterPro" id="IPR014558">
    <property type="entry name" value="UCP029720"/>
</dbReference>
<evidence type="ECO:0000256" key="1">
    <source>
        <dbReference type="SAM" id="SignalP"/>
    </source>
</evidence>
<dbReference type="RefSeq" id="WP_002716620.1">
    <property type="nucleotide sequence ID" value="NZ_UFSI01000001.1"/>
</dbReference>
<dbReference type="GO" id="GO:0043448">
    <property type="term" value="P:alkane catabolic process"/>
    <property type="evidence" value="ECO:0007669"/>
    <property type="project" value="TreeGrafter"/>
</dbReference>
<organism evidence="2 3">
    <name type="scientific">Afipia felis</name>
    <name type="common">Cat scratch disease bacillus</name>
    <dbReference type="NCBI Taxonomy" id="1035"/>
    <lineage>
        <taxon>Bacteria</taxon>
        <taxon>Pseudomonadati</taxon>
        <taxon>Pseudomonadota</taxon>
        <taxon>Alphaproteobacteria</taxon>
        <taxon>Hyphomicrobiales</taxon>
        <taxon>Nitrobacteraceae</taxon>
        <taxon>Afipia</taxon>
    </lineage>
</organism>